<dbReference type="AlphaFoldDB" id="A0A381YI00"/>
<gene>
    <name evidence="1" type="ORF">METZ01_LOCUS129562</name>
</gene>
<dbReference type="Pfam" id="PF19649">
    <property type="entry name" value="DUF6152"/>
    <property type="match status" value="1"/>
</dbReference>
<protein>
    <submittedName>
        <fullName evidence="1">Uncharacterized protein</fullName>
    </submittedName>
</protein>
<sequence length="369" mass="41616">MNRPRLLIIAIASAVLLPLVAHGHHSHASLDRNMPVTLTGTVSEYLWKVPHVYLIVDVAQTGGASVQYTIETLNPPSLSRLGWAVDTFKPGDSIVWHGSHDRDPNRPYTGLSWAQKENGPRMFASSSEMQAYLEQTGKNVVSGGKLPRQIVPAKEFPGGGYWTRMGPDGGRFSAYREPPMDWPLTEKGAKLVEDFHESQNPMNDCIYPGPPRAMLMPMAYHFRWEGNDRIVIDRDLWPESRVIYLNKDTPEAASNQRGLSFGRFEGDELVIETTGFVADRWGTRIGIDSSEGKHLLERYWLSEGGMRLNLEFTVTDPEYLTEPVTMSHQWGKVTDRPLLRAECSMESAWFYITAGYAEDEYEVPVKLSK</sequence>
<organism evidence="1">
    <name type="scientific">marine metagenome</name>
    <dbReference type="NCBI Taxonomy" id="408172"/>
    <lineage>
        <taxon>unclassified sequences</taxon>
        <taxon>metagenomes</taxon>
        <taxon>ecological metagenomes</taxon>
    </lineage>
</organism>
<reference evidence="1" key="1">
    <citation type="submission" date="2018-05" db="EMBL/GenBank/DDBJ databases">
        <authorList>
            <person name="Lanie J.A."/>
            <person name="Ng W.-L."/>
            <person name="Kazmierczak K.M."/>
            <person name="Andrzejewski T.M."/>
            <person name="Davidsen T.M."/>
            <person name="Wayne K.J."/>
            <person name="Tettelin H."/>
            <person name="Glass J.I."/>
            <person name="Rusch D."/>
            <person name="Podicherti R."/>
            <person name="Tsui H.-C.T."/>
            <person name="Winkler M.E."/>
        </authorList>
    </citation>
    <scope>NUCLEOTIDE SEQUENCE</scope>
</reference>
<dbReference type="InterPro" id="IPR046150">
    <property type="entry name" value="DUF6152"/>
</dbReference>
<accession>A0A381YI00</accession>
<evidence type="ECO:0000313" key="1">
    <source>
        <dbReference type="EMBL" id="SVA76708.1"/>
    </source>
</evidence>
<dbReference type="EMBL" id="UINC01018292">
    <property type="protein sequence ID" value="SVA76708.1"/>
    <property type="molecule type" value="Genomic_DNA"/>
</dbReference>
<proteinExistence type="predicted"/>
<name>A0A381YI00_9ZZZZ</name>